<gene>
    <name evidence="2" type="ORF">RM445_19925</name>
</gene>
<dbReference type="EMBL" id="JAVREJ010000014">
    <property type="protein sequence ID" value="MDT0351797.1"/>
    <property type="molecule type" value="Genomic_DNA"/>
</dbReference>
<organism evidence="2 3">
    <name type="scientific">Pseudonocardia charpentierae</name>
    <dbReference type="NCBI Taxonomy" id="3075545"/>
    <lineage>
        <taxon>Bacteria</taxon>
        <taxon>Bacillati</taxon>
        <taxon>Actinomycetota</taxon>
        <taxon>Actinomycetes</taxon>
        <taxon>Pseudonocardiales</taxon>
        <taxon>Pseudonocardiaceae</taxon>
        <taxon>Pseudonocardia</taxon>
    </lineage>
</organism>
<evidence type="ECO:0000313" key="3">
    <source>
        <dbReference type="Proteomes" id="UP001183202"/>
    </source>
</evidence>
<comment type="caution">
    <text evidence="2">The sequence shown here is derived from an EMBL/GenBank/DDBJ whole genome shotgun (WGS) entry which is preliminary data.</text>
</comment>
<evidence type="ECO:0000256" key="1">
    <source>
        <dbReference type="SAM" id="MobiDB-lite"/>
    </source>
</evidence>
<name>A0ABU2NCX5_9PSEU</name>
<feature type="region of interest" description="Disordered" evidence="1">
    <location>
        <begin position="307"/>
        <end position="342"/>
    </location>
</feature>
<dbReference type="PROSITE" id="PS50890">
    <property type="entry name" value="PUA"/>
    <property type="match status" value="1"/>
</dbReference>
<protein>
    <recommendedName>
        <fullName evidence="4">Transcriptional regulator, AbiEi antitoxin, Type IV TA system</fullName>
    </recommendedName>
</protein>
<reference evidence="3" key="1">
    <citation type="submission" date="2023-07" db="EMBL/GenBank/DDBJ databases">
        <title>30 novel species of actinomycetes from the DSMZ collection.</title>
        <authorList>
            <person name="Nouioui I."/>
        </authorList>
    </citation>
    <scope>NUCLEOTIDE SEQUENCE [LARGE SCALE GENOMIC DNA]</scope>
    <source>
        <strain evidence="3">DSM 45834</strain>
    </source>
</reference>
<accession>A0ABU2NCX5</accession>
<proteinExistence type="predicted"/>
<evidence type="ECO:0008006" key="4">
    <source>
        <dbReference type="Google" id="ProtNLM"/>
    </source>
</evidence>
<evidence type="ECO:0000313" key="2">
    <source>
        <dbReference type="EMBL" id="MDT0351797.1"/>
    </source>
</evidence>
<sequence length="342" mass="36493">MTLDLPGPALRPDLLAAGYTDEELRRARRRGEVVAVRRGAYVPSTDERLDDPAARHALAVRAAVAQLPAGAVVSHVSAAVLLGLRVWDVPLTAVHVTRDRTSGGRCGRRLHLHTTPLADGDVVEIDGVPVTAPARTVVDAARTVPFTAGVVVADAALEAGLDPAELQEAVERAGRRPGNARARRVVAFADGGGRSVGESRSRVLLARRGIPPPVLQCPVHDPQRRHVGTTDFAWPELGTVGEFDGLVKYGRLLRPGQSPGDAVVAEKRREDRLQDEGLQVARWTWDELDDPDVVVDRLLRAFARGDPATSRAIPGGTRAGTGASPRTPRDVARGVAGYRGRP</sequence>
<dbReference type="RefSeq" id="WP_311558241.1">
    <property type="nucleotide sequence ID" value="NZ_JAVREJ010000014.1"/>
</dbReference>
<keyword evidence="3" id="KW-1185">Reference proteome</keyword>
<dbReference type="Proteomes" id="UP001183202">
    <property type="component" value="Unassembled WGS sequence"/>
</dbReference>